<dbReference type="Pfam" id="PF09851">
    <property type="entry name" value="SHOCT"/>
    <property type="match status" value="1"/>
</dbReference>
<reference evidence="4 5" key="1">
    <citation type="journal article" date="2019" name="Int. J. Syst. Evol. Microbiol.">
        <title>The Global Catalogue of Microorganisms (GCM) 10K type strain sequencing project: providing services to taxonomists for standard genome sequencing and annotation.</title>
        <authorList>
            <consortium name="The Broad Institute Genomics Platform"/>
            <consortium name="The Broad Institute Genome Sequencing Center for Infectious Disease"/>
            <person name="Wu L."/>
            <person name="Ma J."/>
        </authorList>
    </citation>
    <scope>NUCLEOTIDE SEQUENCE [LARGE SCALE GENOMIC DNA]</scope>
    <source>
        <strain evidence="4 5">LMG 29247</strain>
    </source>
</reference>
<dbReference type="AlphaFoldDB" id="A0ABD5SRR5"/>
<evidence type="ECO:0000259" key="3">
    <source>
        <dbReference type="Pfam" id="PF09851"/>
    </source>
</evidence>
<organism evidence="4 5">
    <name type="scientific">Natrinema soli</name>
    <dbReference type="NCBI Taxonomy" id="1930624"/>
    <lineage>
        <taxon>Archaea</taxon>
        <taxon>Methanobacteriati</taxon>
        <taxon>Methanobacteriota</taxon>
        <taxon>Stenosarchaea group</taxon>
        <taxon>Halobacteria</taxon>
        <taxon>Halobacteriales</taxon>
        <taxon>Natrialbaceae</taxon>
        <taxon>Natrinema</taxon>
    </lineage>
</organism>
<feature type="transmembrane region" description="Helical" evidence="2">
    <location>
        <begin position="7"/>
        <end position="28"/>
    </location>
</feature>
<dbReference type="InterPro" id="IPR018649">
    <property type="entry name" value="SHOCT"/>
</dbReference>
<accession>A0ABD5SRR5</accession>
<feature type="domain" description="SHOCT" evidence="3">
    <location>
        <begin position="119"/>
        <end position="145"/>
    </location>
</feature>
<proteinExistence type="predicted"/>
<dbReference type="EMBL" id="JBHSWV010000348">
    <property type="protein sequence ID" value="MFC6767210.1"/>
    <property type="molecule type" value="Genomic_DNA"/>
</dbReference>
<keyword evidence="5" id="KW-1185">Reference proteome</keyword>
<keyword evidence="2" id="KW-0812">Transmembrane</keyword>
<dbReference type="RefSeq" id="WP_273740126.1">
    <property type="nucleotide sequence ID" value="NZ_JAQIVI010000348.1"/>
</dbReference>
<evidence type="ECO:0000256" key="1">
    <source>
        <dbReference type="SAM" id="MobiDB-lite"/>
    </source>
</evidence>
<evidence type="ECO:0000313" key="4">
    <source>
        <dbReference type="EMBL" id="MFC6767210.1"/>
    </source>
</evidence>
<protein>
    <submittedName>
        <fullName evidence="4">SHOCT domain-containing protein</fullName>
    </submittedName>
</protein>
<feature type="region of interest" description="Disordered" evidence="1">
    <location>
        <begin position="141"/>
        <end position="168"/>
    </location>
</feature>
<feature type="transmembrane region" description="Helical" evidence="2">
    <location>
        <begin position="56"/>
        <end position="79"/>
    </location>
</feature>
<keyword evidence="2" id="KW-0472">Membrane</keyword>
<comment type="caution">
    <text evidence="4">The sequence shown here is derived from an EMBL/GenBank/DDBJ whole genome shotgun (WGS) entry which is preliminary data.</text>
</comment>
<gene>
    <name evidence="4" type="ORF">ACFQE6_20155</name>
</gene>
<evidence type="ECO:0000313" key="5">
    <source>
        <dbReference type="Proteomes" id="UP001596383"/>
    </source>
</evidence>
<dbReference type="Proteomes" id="UP001596383">
    <property type="component" value="Unassembled WGS sequence"/>
</dbReference>
<feature type="compositionally biased region" description="Polar residues" evidence="1">
    <location>
        <begin position="147"/>
        <end position="160"/>
    </location>
</feature>
<evidence type="ECO:0000256" key="2">
    <source>
        <dbReference type="SAM" id="Phobius"/>
    </source>
</evidence>
<keyword evidence="2" id="KW-1133">Transmembrane helix</keyword>
<sequence>MVSRHWLYFGGFVITGILLVGAGLMGIVDGLSALSGGVPASEEFMLITMLGAAAEWVLIVLVLGVITATFLAASIVSVLRTASLPRDDRLVSIVEWLEREYPLLRRFDVSEAVEPTTEDRRRQLKEQYVEGEISDAEFERKMDQLVDGTNSKSRSRSGTTIEIDENSR</sequence>
<name>A0ABD5SRR5_9EURY</name>